<evidence type="ECO:0000313" key="7">
    <source>
        <dbReference type="Proteomes" id="UP001168098"/>
    </source>
</evidence>
<protein>
    <submittedName>
        <fullName evidence="6">Uncharacterized protein</fullName>
    </submittedName>
</protein>
<dbReference type="AlphaFoldDB" id="A0AA39A7K1"/>
<feature type="region of interest" description="Disordered" evidence="5">
    <location>
        <begin position="367"/>
        <end position="406"/>
    </location>
</feature>
<keyword evidence="3" id="KW-0963">Cytoplasm</keyword>
<name>A0AA39A7K1_VITRO</name>
<gene>
    <name evidence="6" type="ORF">PVL29_003958</name>
</gene>
<dbReference type="GO" id="GO:0005737">
    <property type="term" value="C:cytoplasm"/>
    <property type="evidence" value="ECO:0007669"/>
    <property type="project" value="UniProtKB-SubCell"/>
</dbReference>
<organism evidence="6 7">
    <name type="scientific">Vitis rotundifolia</name>
    <name type="common">Muscadine grape</name>
    <dbReference type="NCBI Taxonomy" id="103349"/>
    <lineage>
        <taxon>Eukaryota</taxon>
        <taxon>Viridiplantae</taxon>
        <taxon>Streptophyta</taxon>
        <taxon>Embryophyta</taxon>
        <taxon>Tracheophyta</taxon>
        <taxon>Spermatophyta</taxon>
        <taxon>Magnoliopsida</taxon>
        <taxon>eudicotyledons</taxon>
        <taxon>Gunneridae</taxon>
        <taxon>Pentapetalae</taxon>
        <taxon>rosids</taxon>
        <taxon>Vitales</taxon>
        <taxon>Vitaceae</taxon>
        <taxon>Viteae</taxon>
        <taxon>Vitis</taxon>
    </lineage>
</organism>
<dbReference type="Proteomes" id="UP001168098">
    <property type="component" value="Unassembled WGS sequence"/>
</dbReference>
<comment type="subcellular location">
    <subcellularLocation>
        <location evidence="2">Cytoplasm</location>
    </subcellularLocation>
    <subcellularLocation>
        <location evidence="1">Nucleus</location>
    </subcellularLocation>
</comment>
<sequence length="503" mass="56466">MGLSLSTLSSAWNQILKHQFFWFSKPIETLMVRTTSLERKDGEKAMRAASFKSDEPEKKIVERSMSFKNWESEEAKVEPSVSVSSNKIIMEKVDLDSISLKSKINGSPIHKSKPTISLPEPMFLFSPRPITQLDAAATKLQKVYKSYRTRRNLADCAVVVEELWWKAIDFATLKRSSVSFFNIEKPETATSRWTRAKTRLAKVGKGLSKDEKAHMLALQHWLEAIDPRHRYGHNLHFYYDAWSASKSTQPFFFWLDVGDGKELNLQKCPRAVLQRQCIKYLGPHIKALYVGQKKKGVFQHSSFLSGGATTAAGRLVAHDGVLEAIWPYSGHYLPSEENFKEFITFLEEHNVDLTDVKKCAVDDDTPSFKVTSDESNAETMETESSFVASAADAEEPIKDSTADQEDDTKAAAATVEAPVFDLAKRLSCKWTSGVGPRIGCVRDYPADLQSQALEKVNLSPTDTPSHFRNRFPIPSPRPSPKVRVSPRLAYMGIPSPRVSVVAN</sequence>
<evidence type="ECO:0000256" key="5">
    <source>
        <dbReference type="SAM" id="MobiDB-lite"/>
    </source>
</evidence>
<evidence type="ECO:0000256" key="4">
    <source>
        <dbReference type="ARBA" id="ARBA00023242"/>
    </source>
</evidence>
<feature type="compositionally biased region" description="Polar residues" evidence="5">
    <location>
        <begin position="368"/>
        <end position="387"/>
    </location>
</feature>
<comment type="caution">
    <text evidence="6">The sequence shown here is derived from an EMBL/GenBank/DDBJ whole genome shotgun (WGS) entry which is preliminary data.</text>
</comment>
<accession>A0AA39A7K1</accession>
<evidence type="ECO:0000256" key="1">
    <source>
        <dbReference type="ARBA" id="ARBA00004123"/>
    </source>
</evidence>
<evidence type="ECO:0000313" key="6">
    <source>
        <dbReference type="EMBL" id="KAJ9701975.1"/>
    </source>
</evidence>
<evidence type="ECO:0000256" key="2">
    <source>
        <dbReference type="ARBA" id="ARBA00004496"/>
    </source>
</evidence>
<dbReference type="InterPro" id="IPR044159">
    <property type="entry name" value="IQM"/>
</dbReference>
<dbReference type="EMBL" id="JARBHA010000004">
    <property type="protein sequence ID" value="KAJ9701975.1"/>
    <property type="molecule type" value="Genomic_DNA"/>
</dbReference>
<proteinExistence type="predicted"/>
<dbReference type="PANTHER" id="PTHR31250:SF57">
    <property type="entry name" value="IQ DOMAIN-CONTAINING PROTEIN IQM1"/>
    <property type="match status" value="1"/>
</dbReference>
<feature type="region of interest" description="Disordered" evidence="5">
    <location>
        <begin position="461"/>
        <end position="482"/>
    </location>
</feature>
<evidence type="ECO:0000256" key="3">
    <source>
        <dbReference type="ARBA" id="ARBA00022490"/>
    </source>
</evidence>
<keyword evidence="4" id="KW-0539">Nucleus</keyword>
<dbReference type="GO" id="GO:0005634">
    <property type="term" value="C:nucleus"/>
    <property type="evidence" value="ECO:0007669"/>
    <property type="project" value="UniProtKB-SubCell"/>
</dbReference>
<keyword evidence="7" id="KW-1185">Reference proteome</keyword>
<dbReference type="PANTHER" id="PTHR31250">
    <property type="entry name" value="IQ DOMAIN-CONTAINING PROTEIN IQM3"/>
    <property type="match status" value="1"/>
</dbReference>
<reference evidence="6 7" key="1">
    <citation type="journal article" date="2023" name="BMC Biotechnol.">
        <title>Vitis rotundifolia cv Carlos genome sequencing.</title>
        <authorList>
            <person name="Huff M."/>
            <person name="Hulse-Kemp A."/>
            <person name="Scheffler B."/>
            <person name="Youngblood R."/>
            <person name="Simpson S."/>
            <person name="Babiker E."/>
            <person name="Staton M."/>
        </authorList>
    </citation>
    <scope>NUCLEOTIDE SEQUENCE [LARGE SCALE GENOMIC DNA]</scope>
    <source>
        <tissue evidence="6">Leaf</tissue>
    </source>
</reference>